<keyword evidence="1" id="KW-1133">Transmembrane helix</keyword>
<dbReference type="EMBL" id="PVZG01000008">
    <property type="protein sequence ID" value="PRY28221.1"/>
    <property type="molecule type" value="Genomic_DNA"/>
</dbReference>
<keyword evidence="3" id="KW-1185">Reference proteome</keyword>
<dbReference type="InterPro" id="IPR006311">
    <property type="entry name" value="TAT_signal"/>
</dbReference>
<dbReference type="RefSeq" id="WP_106127682.1">
    <property type="nucleotide sequence ID" value="NZ_PVZG01000008.1"/>
</dbReference>
<evidence type="ECO:0008006" key="4">
    <source>
        <dbReference type="Google" id="ProtNLM"/>
    </source>
</evidence>
<reference evidence="2 3" key="1">
    <citation type="submission" date="2018-03" db="EMBL/GenBank/DDBJ databases">
        <title>Genomic Encyclopedia of Archaeal and Bacterial Type Strains, Phase II (KMG-II): from individual species to whole genera.</title>
        <authorList>
            <person name="Goeker M."/>
        </authorList>
    </citation>
    <scope>NUCLEOTIDE SEQUENCE [LARGE SCALE GENOMIC DNA]</scope>
    <source>
        <strain evidence="2 3">DSM 45348</strain>
    </source>
</reference>
<organism evidence="2 3">
    <name type="scientific">Pseudosporangium ferrugineum</name>
    <dbReference type="NCBI Taxonomy" id="439699"/>
    <lineage>
        <taxon>Bacteria</taxon>
        <taxon>Bacillati</taxon>
        <taxon>Actinomycetota</taxon>
        <taxon>Actinomycetes</taxon>
        <taxon>Micromonosporales</taxon>
        <taxon>Micromonosporaceae</taxon>
        <taxon>Pseudosporangium</taxon>
    </lineage>
</organism>
<proteinExistence type="predicted"/>
<dbReference type="AlphaFoldDB" id="A0A2T0S454"/>
<comment type="caution">
    <text evidence="2">The sequence shown here is derived from an EMBL/GenBank/DDBJ whole genome shotgun (WGS) entry which is preliminary data.</text>
</comment>
<keyword evidence="1" id="KW-0472">Membrane</keyword>
<keyword evidence="1" id="KW-0812">Transmembrane</keyword>
<dbReference type="OrthoDB" id="9813301at2"/>
<evidence type="ECO:0000313" key="3">
    <source>
        <dbReference type="Proteomes" id="UP000239209"/>
    </source>
</evidence>
<protein>
    <recommendedName>
        <fullName evidence="4">Peptidoglycan binding domain-containing protein</fullName>
    </recommendedName>
</protein>
<dbReference type="PROSITE" id="PS51318">
    <property type="entry name" value="TAT"/>
    <property type="match status" value="1"/>
</dbReference>
<evidence type="ECO:0000313" key="2">
    <source>
        <dbReference type="EMBL" id="PRY28221.1"/>
    </source>
</evidence>
<gene>
    <name evidence="2" type="ORF">CLV70_10813</name>
</gene>
<dbReference type="Proteomes" id="UP000239209">
    <property type="component" value="Unassembled WGS sequence"/>
</dbReference>
<name>A0A2T0S454_9ACTN</name>
<evidence type="ECO:0000256" key="1">
    <source>
        <dbReference type="SAM" id="Phobius"/>
    </source>
</evidence>
<accession>A0A2T0S454</accession>
<feature type="transmembrane region" description="Helical" evidence="1">
    <location>
        <begin position="16"/>
        <end position="37"/>
    </location>
</feature>
<sequence>MTPEPADPGPLDRRRVVVVGVVASVLIAAAGATAWAYGGDVPRGTRVLGVDLGGLSRTEAERKLREAVGPRTGDPVRVELGDRVLTVPPADVGLSLNVELSVGKAIRGRPSLFGERNVAPSVQVDDARLDTVLRAGSGLAFDPAVAAAEVRRAWLTADTAHVPAR</sequence>